<keyword evidence="4" id="KW-1185">Reference proteome</keyword>
<keyword evidence="2" id="KW-0472">Membrane</keyword>
<dbReference type="Proteomes" id="UP000198287">
    <property type="component" value="Unassembled WGS sequence"/>
</dbReference>
<protein>
    <submittedName>
        <fullName evidence="3">Uncharacterized protein</fullName>
    </submittedName>
</protein>
<feature type="compositionally biased region" description="Basic and acidic residues" evidence="1">
    <location>
        <begin position="75"/>
        <end position="84"/>
    </location>
</feature>
<feature type="compositionally biased region" description="Acidic residues" evidence="1">
    <location>
        <begin position="85"/>
        <end position="95"/>
    </location>
</feature>
<evidence type="ECO:0000256" key="2">
    <source>
        <dbReference type="SAM" id="Phobius"/>
    </source>
</evidence>
<organism evidence="3 4">
    <name type="scientific">Folsomia candida</name>
    <name type="common">Springtail</name>
    <dbReference type="NCBI Taxonomy" id="158441"/>
    <lineage>
        <taxon>Eukaryota</taxon>
        <taxon>Metazoa</taxon>
        <taxon>Ecdysozoa</taxon>
        <taxon>Arthropoda</taxon>
        <taxon>Hexapoda</taxon>
        <taxon>Collembola</taxon>
        <taxon>Entomobryomorpha</taxon>
        <taxon>Isotomoidea</taxon>
        <taxon>Isotomidae</taxon>
        <taxon>Proisotominae</taxon>
        <taxon>Folsomia</taxon>
    </lineage>
</organism>
<accession>A0A226EW49</accession>
<keyword evidence="2" id="KW-0812">Transmembrane</keyword>
<gene>
    <name evidence="3" type="ORF">Fcan01_01226</name>
</gene>
<feature type="transmembrane region" description="Helical" evidence="2">
    <location>
        <begin position="29"/>
        <end position="51"/>
    </location>
</feature>
<comment type="caution">
    <text evidence="3">The sequence shown here is derived from an EMBL/GenBank/DDBJ whole genome shotgun (WGS) entry which is preliminary data.</text>
</comment>
<evidence type="ECO:0000313" key="3">
    <source>
        <dbReference type="EMBL" id="OXA61408.1"/>
    </source>
</evidence>
<evidence type="ECO:0000313" key="4">
    <source>
        <dbReference type="Proteomes" id="UP000198287"/>
    </source>
</evidence>
<feature type="region of interest" description="Disordered" evidence="1">
    <location>
        <begin position="56"/>
        <end position="109"/>
    </location>
</feature>
<name>A0A226EW49_FOLCA</name>
<sequence length="150" mass="17048">MTKINIRINIYTEFEIGPNLSDAMRNLSISGGIVFSVFFVALVVCVGVISVKSCGRSRPKISLPGRKSASKSRYRRENNRRQIEDGESSNDDESSDGCVKDIKKSRMMQESARNIYTNGRNDFYNNVMHDNLHNGSRPHIYQEPSQQRQS</sequence>
<feature type="region of interest" description="Disordered" evidence="1">
    <location>
        <begin position="127"/>
        <end position="150"/>
    </location>
</feature>
<dbReference type="AlphaFoldDB" id="A0A226EW49"/>
<reference evidence="3 4" key="1">
    <citation type="submission" date="2015-12" db="EMBL/GenBank/DDBJ databases">
        <title>The genome of Folsomia candida.</title>
        <authorList>
            <person name="Faddeeva A."/>
            <person name="Derks M.F."/>
            <person name="Anvar Y."/>
            <person name="Smit S."/>
            <person name="Van Straalen N."/>
            <person name="Roelofs D."/>
        </authorList>
    </citation>
    <scope>NUCLEOTIDE SEQUENCE [LARGE SCALE GENOMIC DNA]</scope>
    <source>
        <strain evidence="3 4">VU population</strain>
        <tissue evidence="3">Whole body</tissue>
    </source>
</reference>
<keyword evidence="2" id="KW-1133">Transmembrane helix</keyword>
<proteinExistence type="predicted"/>
<evidence type="ECO:0000256" key="1">
    <source>
        <dbReference type="SAM" id="MobiDB-lite"/>
    </source>
</evidence>
<dbReference type="EMBL" id="LNIX01000001">
    <property type="protein sequence ID" value="OXA61408.1"/>
    <property type="molecule type" value="Genomic_DNA"/>
</dbReference>